<reference evidence="2 3" key="1">
    <citation type="journal article" date="2016" name="Nat. Commun.">
        <title>Thousands of microbial genomes shed light on interconnected biogeochemical processes in an aquifer system.</title>
        <authorList>
            <person name="Anantharaman K."/>
            <person name="Brown C.T."/>
            <person name="Hug L.A."/>
            <person name="Sharon I."/>
            <person name="Castelle C.J."/>
            <person name="Probst A.J."/>
            <person name="Thomas B.C."/>
            <person name="Singh A."/>
            <person name="Wilkins M.J."/>
            <person name="Karaoz U."/>
            <person name="Brodie E.L."/>
            <person name="Williams K.H."/>
            <person name="Hubbard S.S."/>
            <person name="Banfield J.F."/>
        </authorList>
    </citation>
    <scope>NUCLEOTIDE SEQUENCE [LARGE SCALE GENOMIC DNA]</scope>
</reference>
<dbReference type="Gene3D" id="3.20.100.30">
    <property type="entry name" value="VTC, catalytic tunnel domain"/>
    <property type="match status" value="1"/>
</dbReference>
<dbReference type="Proteomes" id="UP000176576">
    <property type="component" value="Unassembled WGS sequence"/>
</dbReference>
<sequence length="226" mass="26306">MTESILPTLLQYGMELDPSVQKHGNHFYTVNSLYFDSPLRDDYYDKAGGFLNRKKIRIRVYEDILTQKTDEIWLEKKLKRDMHVAKKRICIPFEHYKELLKGSRAHMLALYKDSRYGAELLEDIIRQNMRPHVAVQYKRVPLIVPGSSDLRITLDSDIKACFSSDLCYSPAMTWVYPGTTVIEVKFSTLIPSWLKSLITRCGLQRASFSKYTNSVEALRTYNPLPR</sequence>
<gene>
    <name evidence="2" type="ORF">A3J54_02310</name>
</gene>
<organism evidence="2 3">
    <name type="scientific">Candidatus Ryanbacteria bacterium RIFCSPHIGHO2_02_FULL_45_13b</name>
    <dbReference type="NCBI Taxonomy" id="1802117"/>
    <lineage>
        <taxon>Bacteria</taxon>
        <taxon>Candidatus Ryaniibacteriota</taxon>
    </lineage>
</organism>
<proteinExistence type="predicted"/>
<dbReference type="EMBL" id="MHNN01000001">
    <property type="protein sequence ID" value="OGZ47396.1"/>
    <property type="molecule type" value="Genomic_DNA"/>
</dbReference>
<feature type="domain" description="VTC" evidence="1">
    <location>
        <begin position="11"/>
        <end position="218"/>
    </location>
</feature>
<dbReference type="Pfam" id="PF09359">
    <property type="entry name" value="VTC"/>
    <property type="match status" value="1"/>
</dbReference>
<dbReference type="AlphaFoldDB" id="A0A1G2GB23"/>
<dbReference type="InterPro" id="IPR042267">
    <property type="entry name" value="VTC_sf"/>
</dbReference>
<dbReference type="InterPro" id="IPR018966">
    <property type="entry name" value="VTC_domain"/>
</dbReference>
<evidence type="ECO:0000259" key="1">
    <source>
        <dbReference type="Pfam" id="PF09359"/>
    </source>
</evidence>
<dbReference type="CDD" id="cd07750">
    <property type="entry name" value="PolyPPase_VTC_like"/>
    <property type="match status" value="1"/>
</dbReference>
<dbReference type="STRING" id="1802117.A3J54_02310"/>
<comment type="caution">
    <text evidence="2">The sequence shown here is derived from an EMBL/GenBank/DDBJ whole genome shotgun (WGS) entry which is preliminary data.</text>
</comment>
<protein>
    <recommendedName>
        <fullName evidence="1">VTC domain-containing protein</fullName>
    </recommendedName>
</protein>
<name>A0A1G2GB23_9BACT</name>
<evidence type="ECO:0000313" key="2">
    <source>
        <dbReference type="EMBL" id="OGZ47396.1"/>
    </source>
</evidence>
<dbReference type="GO" id="GO:0006799">
    <property type="term" value="P:polyphosphate biosynthetic process"/>
    <property type="evidence" value="ECO:0007669"/>
    <property type="project" value="UniProtKB-ARBA"/>
</dbReference>
<evidence type="ECO:0000313" key="3">
    <source>
        <dbReference type="Proteomes" id="UP000176576"/>
    </source>
</evidence>
<accession>A0A1G2GB23</accession>